<evidence type="ECO:0000313" key="4">
    <source>
        <dbReference type="Proteomes" id="UP001338125"/>
    </source>
</evidence>
<keyword evidence="4" id="KW-1185">Reference proteome</keyword>
<protein>
    <submittedName>
        <fullName evidence="3">Uncharacterized protein</fullName>
    </submittedName>
</protein>
<sequence>MMTPSKTTTAAALALMAHGINAIGPYANSETTVTVEPYVVGSATSSGVVVYSMNYCTIVQNTACQVTLSTGGQAPPEYSTVSTVVGESTGVVTVPVSTTVGGETAITAISGTDVSISQFTPEVTQSGEAGVPVTDGQPSTTVISTTDRVGSPTLLTTSLVAATDSVIISTETAGETASSASTTGRESNSTVAVTHQPPGTTASTTTGADSAPSHTGAGADLQVIPAAALGAAIMAMVCLI</sequence>
<feature type="region of interest" description="Disordered" evidence="1">
    <location>
        <begin position="172"/>
        <end position="215"/>
    </location>
</feature>
<keyword evidence="2" id="KW-0732">Signal</keyword>
<organism evidence="3 4">
    <name type="scientific">Cladobotryum mycophilum</name>
    <dbReference type="NCBI Taxonomy" id="491253"/>
    <lineage>
        <taxon>Eukaryota</taxon>
        <taxon>Fungi</taxon>
        <taxon>Dikarya</taxon>
        <taxon>Ascomycota</taxon>
        <taxon>Pezizomycotina</taxon>
        <taxon>Sordariomycetes</taxon>
        <taxon>Hypocreomycetidae</taxon>
        <taxon>Hypocreales</taxon>
        <taxon>Hypocreaceae</taxon>
        <taxon>Cladobotryum</taxon>
    </lineage>
</organism>
<accession>A0ABR0SU64</accession>
<feature type="compositionally biased region" description="Low complexity" evidence="1">
    <location>
        <begin position="172"/>
        <end position="187"/>
    </location>
</feature>
<reference evidence="3 4" key="1">
    <citation type="submission" date="2024-01" db="EMBL/GenBank/DDBJ databases">
        <title>Complete genome of Cladobotryum mycophilum ATHUM6906.</title>
        <authorList>
            <person name="Christinaki A.C."/>
            <person name="Myridakis A.I."/>
            <person name="Kouvelis V.N."/>
        </authorList>
    </citation>
    <scope>NUCLEOTIDE SEQUENCE [LARGE SCALE GENOMIC DNA]</scope>
    <source>
        <strain evidence="3 4">ATHUM6906</strain>
    </source>
</reference>
<feature type="signal peptide" evidence="2">
    <location>
        <begin position="1"/>
        <end position="22"/>
    </location>
</feature>
<gene>
    <name evidence="3" type="ORF">PT974_03982</name>
</gene>
<proteinExistence type="predicted"/>
<evidence type="ECO:0000256" key="2">
    <source>
        <dbReference type="SAM" id="SignalP"/>
    </source>
</evidence>
<name>A0ABR0SU64_9HYPO</name>
<evidence type="ECO:0000256" key="1">
    <source>
        <dbReference type="SAM" id="MobiDB-lite"/>
    </source>
</evidence>
<feature type="chain" id="PRO_5046222908" evidence="2">
    <location>
        <begin position="23"/>
        <end position="240"/>
    </location>
</feature>
<dbReference type="Proteomes" id="UP001338125">
    <property type="component" value="Unassembled WGS sequence"/>
</dbReference>
<evidence type="ECO:0000313" key="3">
    <source>
        <dbReference type="EMBL" id="KAK5995569.1"/>
    </source>
</evidence>
<comment type="caution">
    <text evidence="3">The sequence shown here is derived from an EMBL/GenBank/DDBJ whole genome shotgun (WGS) entry which is preliminary data.</text>
</comment>
<feature type="compositionally biased region" description="Low complexity" evidence="1">
    <location>
        <begin position="197"/>
        <end position="213"/>
    </location>
</feature>
<dbReference type="EMBL" id="JAVFKD010000004">
    <property type="protein sequence ID" value="KAK5995569.1"/>
    <property type="molecule type" value="Genomic_DNA"/>
</dbReference>